<evidence type="ECO:0000256" key="17">
    <source>
        <dbReference type="ARBA" id="ARBA00022824"/>
    </source>
</evidence>
<keyword evidence="20" id="KW-0249">Electron transport</keyword>
<keyword evidence="12" id="KW-0964">Secreted</keyword>
<keyword evidence="17" id="KW-0256">Endoplasmic reticulum</keyword>
<evidence type="ECO:0000256" key="16">
    <source>
        <dbReference type="ARBA" id="ARBA00022801"/>
    </source>
</evidence>
<dbReference type="InterPro" id="IPR052454">
    <property type="entry name" value="TMX_domain-containing"/>
</dbReference>
<keyword evidence="14 35" id="KW-0812">Transmembrane</keyword>
<evidence type="ECO:0000256" key="21">
    <source>
        <dbReference type="ARBA" id="ARBA00022989"/>
    </source>
</evidence>
<dbReference type="PANTHER" id="PTHR46107">
    <property type="entry name" value="DUMPY: SHORTER THAN WILD-TYPE"/>
    <property type="match status" value="1"/>
</dbReference>
<keyword evidence="9" id="KW-0813">Transport</keyword>
<dbReference type="InterPro" id="IPR008268">
    <property type="entry name" value="Peptidase_S16_AS"/>
</dbReference>
<evidence type="ECO:0000256" key="8">
    <source>
        <dbReference type="ARBA" id="ARBA00011538"/>
    </source>
</evidence>
<dbReference type="Pfam" id="PF05362">
    <property type="entry name" value="Lon_C"/>
    <property type="match status" value="1"/>
</dbReference>
<evidence type="ECO:0000256" key="19">
    <source>
        <dbReference type="ARBA" id="ARBA00022843"/>
    </source>
</evidence>
<dbReference type="OrthoDB" id="7869097at2759"/>
<evidence type="ECO:0000256" key="1">
    <source>
        <dbReference type="ARBA" id="ARBA00002001"/>
    </source>
</evidence>
<sequence length="677" mass="76236">MALPKPSGKGAKKAVKSTKAVRTGDKKRKKSRKESYSVYIYRVLKQVHPDTGISSKAMSIMNSFVNDVFERIAAEASRLAHYNKRSTISSREVQTAVRLILPGELAKHAVSEGTKAVTKYTSANFGGFFKYKSALAQFVLQLEKDCYYIHDHSIFFFIPCAKRKKVKITNPKLEQKGKKIDDRKKIKDERKRALQTFLANNSTSIEQLSGSTWHAKTDKWTVLNKNYLNKINLHQLPSVRSTGYAQRGYKERWFQDLEEGLYPFTVETENGEGHFCYSEALLVPEMKGLLTIIGNIGSNMEDSARTARVYIDAFLKKHTKFKKTHKEHVLISFIPPAFRIDGPSAGAAIAICIISLFLGLTPPNDICVLCTISSHGALGPVGGVTAKLRAAKRNGVKRIVLSSRDEEILDNIDSNIKEVLSKKCLDVGITRMFNKYLFKLLLIISLFHVIFCASRSKKLLALNEENWRDILSGEWMIEFHAPWCPACKDLQKAWNSFADWSTDLNINVAEIDVTSNPGLSGRFLVTALPTIYHVKDGVFRLYVGPRDKNDFSTFIEEKQWTNFDPIPSYKYPDSLQMGVVAIFFKLSMAVRDLHNHMVEKIGVPSWASYALFAGLTLSLGCVLGFIIVCIIDYVFPTGAYAKKLKEVEKKKQQQKSSQKDTSEADSSSKKADNKKTK</sequence>
<dbReference type="GO" id="GO:0005634">
    <property type="term" value="C:nucleus"/>
    <property type="evidence" value="ECO:0007669"/>
    <property type="project" value="UniProtKB-SubCell"/>
</dbReference>
<evidence type="ECO:0000256" key="9">
    <source>
        <dbReference type="ARBA" id="ARBA00022448"/>
    </source>
</evidence>
<dbReference type="FunFam" id="3.40.30.10:FF:000117">
    <property type="entry name" value="thioredoxin-related transmembrane protein 1"/>
    <property type="match status" value="1"/>
</dbReference>
<evidence type="ECO:0000256" key="5">
    <source>
        <dbReference type="ARBA" id="ARBA00004583"/>
    </source>
</evidence>
<keyword evidence="18" id="KW-0720">Serine protease</keyword>
<dbReference type="GO" id="GO:0045087">
    <property type="term" value="P:innate immune response"/>
    <property type="evidence" value="ECO:0007669"/>
    <property type="project" value="UniProtKB-ARBA"/>
</dbReference>
<keyword evidence="15" id="KW-0732">Signal</keyword>
<dbReference type="SMART" id="SM00427">
    <property type="entry name" value="H2B"/>
    <property type="match status" value="1"/>
</dbReference>
<evidence type="ECO:0000256" key="31">
    <source>
        <dbReference type="ARBA" id="ARBA00023288"/>
    </source>
</evidence>
<comment type="function">
    <text evidence="1">Core component of nucleosome. Nucleosomes wrap and compact DNA into chromatin, limiting DNA accessibility to the cellular machineries which require DNA as a template. Histones thereby play a central role in transcription regulation, DNA repair, DNA replication and chromosomal stability. DNA accessibility is regulated via a complex set of post-translational modifications of histones, also called histone code, and nucleosome remodeling.</text>
</comment>
<dbReference type="GO" id="GO:0006508">
    <property type="term" value="P:proteolysis"/>
    <property type="evidence" value="ECO:0007669"/>
    <property type="project" value="InterPro"/>
</dbReference>
<evidence type="ECO:0000256" key="13">
    <source>
        <dbReference type="ARBA" id="ARBA00022553"/>
    </source>
</evidence>
<keyword evidence="24 35" id="KW-0472">Membrane</keyword>
<dbReference type="InterPro" id="IPR008269">
    <property type="entry name" value="Lon_proteolytic"/>
</dbReference>
<dbReference type="Gene3D" id="3.30.230.10">
    <property type="match status" value="1"/>
</dbReference>
<dbReference type="GO" id="GO:0004176">
    <property type="term" value="F:ATP-dependent peptidase activity"/>
    <property type="evidence" value="ECO:0007669"/>
    <property type="project" value="InterPro"/>
</dbReference>
<dbReference type="InterPro" id="IPR000558">
    <property type="entry name" value="Histone_H2B"/>
</dbReference>
<dbReference type="GO" id="GO:0046982">
    <property type="term" value="F:protein heterodimerization activity"/>
    <property type="evidence" value="ECO:0007669"/>
    <property type="project" value="InterPro"/>
</dbReference>
<evidence type="ECO:0000256" key="28">
    <source>
        <dbReference type="ARBA" id="ARBA00023242"/>
    </source>
</evidence>
<keyword evidence="27" id="KW-0413">Isomerase</keyword>
<evidence type="ECO:0000256" key="34">
    <source>
        <dbReference type="SAM" id="MobiDB-lite"/>
    </source>
</evidence>
<evidence type="ECO:0000256" key="29">
    <source>
        <dbReference type="ARBA" id="ARBA00023269"/>
    </source>
</evidence>
<feature type="transmembrane region" description="Helical" evidence="35">
    <location>
        <begin position="606"/>
        <end position="635"/>
    </location>
</feature>
<keyword evidence="10 33" id="KW-0158">Chromosome</keyword>
<keyword evidence="26" id="KW-1015">Disulfide bond</keyword>
<dbReference type="InterPro" id="IPR007125">
    <property type="entry name" value="H2A/H2B/H3"/>
</dbReference>
<keyword evidence="28 33" id="KW-0539">Nucleus</keyword>
<evidence type="ECO:0000256" key="27">
    <source>
        <dbReference type="ARBA" id="ARBA00023235"/>
    </source>
</evidence>
<dbReference type="Gene3D" id="1.10.20.10">
    <property type="entry name" value="Histone, subunit A"/>
    <property type="match status" value="1"/>
</dbReference>
<keyword evidence="38" id="KW-1185">Reference proteome</keyword>
<evidence type="ECO:0000256" key="32">
    <source>
        <dbReference type="ARBA" id="ARBA00062962"/>
    </source>
</evidence>
<evidence type="ECO:0000313" key="37">
    <source>
        <dbReference type="EMBL" id="KAF7637299.1"/>
    </source>
</evidence>
<dbReference type="PANTHER" id="PTHR46107:SF3">
    <property type="entry name" value="THIOREDOXIN DOMAIN-CONTAINING PROTEIN"/>
    <property type="match status" value="1"/>
</dbReference>
<evidence type="ECO:0000256" key="2">
    <source>
        <dbReference type="ARBA" id="ARBA00004115"/>
    </source>
</evidence>
<keyword evidence="13" id="KW-0597">Phosphoprotein</keyword>
<evidence type="ECO:0000256" key="6">
    <source>
        <dbReference type="ARBA" id="ARBA00004613"/>
    </source>
</evidence>
<evidence type="ECO:0000256" key="22">
    <source>
        <dbReference type="ARBA" id="ARBA00023125"/>
    </source>
</evidence>
<dbReference type="GO" id="GO:0000786">
    <property type="term" value="C:nucleosome"/>
    <property type="evidence" value="ECO:0007669"/>
    <property type="project" value="UniProtKB-KW"/>
</dbReference>
<feature type="region of interest" description="Disordered" evidence="34">
    <location>
        <begin position="1"/>
        <end position="30"/>
    </location>
</feature>
<dbReference type="InterPro" id="IPR020568">
    <property type="entry name" value="Ribosomal_Su5_D2-typ_SF"/>
</dbReference>
<dbReference type="SUPFAM" id="SSF47113">
    <property type="entry name" value="Histone-fold"/>
    <property type="match status" value="1"/>
</dbReference>
<keyword evidence="29 33" id="KW-0544">Nucleosome core</keyword>
<keyword evidence="11" id="KW-1017">Isopeptide bond</keyword>
<dbReference type="FunFam" id="1.10.20.10:FF:000016">
    <property type="entry name" value="Histone H2B"/>
    <property type="match status" value="1"/>
</dbReference>
<dbReference type="GO" id="GO:0004252">
    <property type="term" value="F:serine-type endopeptidase activity"/>
    <property type="evidence" value="ECO:0007669"/>
    <property type="project" value="InterPro"/>
</dbReference>
<keyword evidence="30" id="KW-0676">Redox-active center</keyword>
<dbReference type="GO" id="GO:0003677">
    <property type="term" value="F:DNA binding"/>
    <property type="evidence" value="ECO:0007669"/>
    <property type="project" value="UniProtKB-KW"/>
</dbReference>
<dbReference type="GO" id="GO:0015036">
    <property type="term" value="F:disulfide oxidoreductase activity"/>
    <property type="evidence" value="ECO:0007669"/>
    <property type="project" value="TreeGrafter"/>
</dbReference>
<keyword evidence="21 35" id="KW-1133">Transmembrane helix</keyword>
<keyword evidence="31" id="KW-0449">Lipoprotein</keyword>
<evidence type="ECO:0000256" key="3">
    <source>
        <dbReference type="ARBA" id="ARBA00004123"/>
    </source>
</evidence>
<dbReference type="PROSITE" id="PS00357">
    <property type="entry name" value="HISTONE_H2B"/>
    <property type="match status" value="1"/>
</dbReference>
<evidence type="ECO:0000256" key="7">
    <source>
        <dbReference type="ARBA" id="ARBA00006846"/>
    </source>
</evidence>
<comment type="similarity">
    <text evidence="7 33">Belongs to the histone H2B family.</text>
</comment>
<dbReference type="Gene3D" id="3.40.30.10">
    <property type="entry name" value="Glutaredoxin"/>
    <property type="match status" value="1"/>
</dbReference>
<evidence type="ECO:0000256" key="20">
    <source>
        <dbReference type="ARBA" id="ARBA00022982"/>
    </source>
</evidence>
<evidence type="ECO:0000256" key="24">
    <source>
        <dbReference type="ARBA" id="ARBA00023136"/>
    </source>
</evidence>
<evidence type="ECO:0000256" key="14">
    <source>
        <dbReference type="ARBA" id="ARBA00022692"/>
    </source>
</evidence>
<dbReference type="GO" id="GO:0031966">
    <property type="term" value="C:mitochondrial membrane"/>
    <property type="evidence" value="ECO:0007669"/>
    <property type="project" value="UniProtKB-SubCell"/>
</dbReference>
<dbReference type="InterPro" id="IPR055333">
    <property type="entry name" value="HISTONE_H2B_site"/>
</dbReference>
<dbReference type="InterPro" id="IPR017937">
    <property type="entry name" value="Thioredoxin_CS"/>
</dbReference>
<dbReference type="Pfam" id="PF00125">
    <property type="entry name" value="Histone"/>
    <property type="match status" value="1"/>
</dbReference>
<keyword evidence="18" id="KW-0645">Protease</keyword>
<dbReference type="PRINTS" id="PR00621">
    <property type="entry name" value="HISTONEH2B"/>
</dbReference>
<accession>A0A8S9ZUN3</accession>
<evidence type="ECO:0000256" key="4">
    <source>
        <dbReference type="ARBA" id="ARBA00004286"/>
    </source>
</evidence>
<dbReference type="GO" id="GO:0030527">
    <property type="term" value="F:structural constituent of chromatin"/>
    <property type="evidence" value="ECO:0007669"/>
    <property type="project" value="InterPro"/>
</dbReference>
<dbReference type="InterPro" id="IPR009072">
    <property type="entry name" value="Histone-fold"/>
</dbReference>
<evidence type="ECO:0000313" key="38">
    <source>
        <dbReference type="Proteomes" id="UP000605970"/>
    </source>
</evidence>
<evidence type="ECO:0000256" key="11">
    <source>
        <dbReference type="ARBA" id="ARBA00022499"/>
    </source>
</evidence>
<dbReference type="InterPro" id="IPR014721">
    <property type="entry name" value="Ribsml_uS5_D2-typ_fold_subgr"/>
</dbReference>
<keyword evidence="16" id="KW-0378">Hydrolase</keyword>
<comment type="subcellular location">
    <subcellularLocation>
        <location evidence="4">Chromosome</location>
    </subcellularLocation>
    <subcellularLocation>
        <location evidence="2">Endoplasmic reticulum membrane</location>
        <topology evidence="2">Single-pass type I membrane protein</topology>
    </subcellularLocation>
    <subcellularLocation>
        <location evidence="5">Mitochondrion membrane</location>
        <topology evidence="5">Single-pass type I membrane protein</topology>
    </subcellularLocation>
    <subcellularLocation>
        <location evidence="3 33">Nucleus</location>
    </subcellularLocation>
    <subcellularLocation>
        <location evidence="6">Secreted</location>
    </subcellularLocation>
</comment>
<feature type="domain" description="Thioredoxin" evidence="36">
    <location>
        <begin position="451"/>
        <end position="560"/>
    </location>
</feature>
<reference evidence="37" key="1">
    <citation type="journal article" date="2020" name="Ecol. Evol.">
        <title>Genome structure and content of the rice root-knot nematode (Meloidogyne graminicola).</title>
        <authorList>
            <person name="Phan N.T."/>
            <person name="Danchin E.G.J."/>
            <person name="Klopp C."/>
            <person name="Perfus-Barbeoch L."/>
            <person name="Kozlowski D.K."/>
            <person name="Koutsovoulos G.D."/>
            <person name="Lopez-Roques C."/>
            <person name="Bouchez O."/>
            <person name="Zahm M."/>
            <person name="Besnard G."/>
            <person name="Bellafiore S."/>
        </authorList>
    </citation>
    <scope>NUCLEOTIDE SEQUENCE</scope>
    <source>
        <strain evidence="37">VN-18</strain>
    </source>
</reference>
<organism evidence="37 38">
    <name type="scientific">Meloidogyne graminicola</name>
    <dbReference type="NCBI Taxonomy" id="189291"/>
    <lineage>
        <taxon>Eukaryota</taxon>
        <taxon>Metazoa</taxon>
        <taxon>Ecdysozoa</taxon>
        <taxon>Nematoda</taxon>
        <taxon>Chromadorea</taxon>
        <taxon>Rhabditida</taxon>
        <taxon>Tylenchina</taxon>
        <taxon>Tylenchomorpha</taxon>
        <taxon>Tylenchoidea</taxon>
        <taxon>Meloidogynidae</taxon>
        <taxon>Meloidogyninae</taxon>
        <taxon>Meloidogyne</taxon>
    </lineage>
</organism>
<evidence type="ECO:0000256" key="25">
    <source>
        <dbReference type="ARBA" id="ARBA00023139"/>
    </source>
</evidence>
<protein>
    <recommendedName>
        <fullName evidence="33">Histone H2B</fullName>
    </recommendedName>
</protein>
<evidence type="ECO:0000256" key="26">
    <source>
        <dbReference type="ARBA" id="ARBA00023157"/>
    </source>
</evidence>
<dbReference type="CDD" id="cd02994">
    <property type="entry name" value="PDI_a_TMX"/>
    <property type="match status" value="1"/>
</dbReference>
<comment type="subunit">
    <text evidence="8 33">The nucleosome is a histone octamer containing two molecules each of H2A, H2B, H3 and H4 assembled in one H3-H4 heterotetramer and two H2A-H2B heterodimers. The octamer wraps approximately 147 bp of DNA.</text>
</comment>
<keyword evidence="25" id="KW-0564">Palmitate</keyword>
<dbReference type="InterPro" id="IPR036249">
    <property type="entry name" value="Thioredoxin-like_sf"/>
</dbReference>
<evidence type="ECO:0000256" key="35">
    <source>
        <dbReference type="SAM" id="Phobius"/>
    </source>
</evidence>
<evidence type="ECO:0000256" key="15">
    <source>
        <dbReference type="ARBA" id="ARBA00022729"/>
    </source>
</evidence>
<dbReference type="CDD" id="cd22910">
    <property type="entry name" value="HFD_H2B"/>
    <property type="match status" value="1"/>
</dbReference>
<dbReference type="PROSITE" id="PS00194">
    <property type="entry name" value="THIOREDOXIN_1"/>
    <property type="match status" value="1"/>
</dbReference>
<dbReference type="GO" id="GO:0005576">
    <property type="term" value="C:extracellular region"/>
    <property type="evidence" value="ECO:0007669"/>
    <property type="project" value="UniProtKB-SubCell"/>
</dbReference>
<name>A0A8S9ZUN3_9BILA</name>
<dbReference type="AlphaFoldDB" id="A0A8S9ZUN3"/>
<feature type="region of interest" description="Disordered" evidence="34">
    <location>
        <begin position="649"/>
        <end position="677"/>
    </location>
</feature>
<keyword evidence="23" id="KW-0496">Mitochondrion</keyword>
<dbReference type="Proteomes" id="UP000605970">
    <property type="component" value="Unassembled WGS sequence"/>
</dbReference>
<evidence type="ECO:0000256" key="33">
    <source>
        <dbReference type="RuleBase" id="RU000451"/>
    </source>
</evidence>
<evidence type="ECO:0000256" key="18">
    <source>
        <dbReference type="ARBA" id="ARBA00022825"/>
    </source>
</evidence>
<dbReference type="Pfam" id="PF00085">
    <property type="entry name" value="Thioredoxin"/>
    <property type="match status" value="1"/>
</dbReference>
<dbReference type="GO" id="GO:0003756">
    <property type="term" value="F:protein disulfide isomerase activity"/>
    <property type="evidence" value="ECO:0007669"/>
    <property type="project" value="UniProtKB-ARBA"/>
</dbReference>
<dbReference type="EMBL" id="JABEBT010000021">
    <property type="protein sequence ID" value="KAF7637299.1"/>
    <property type="molecule type" value="Genomic_DNA"/>
</dbReference>
<keyword evidence="22 33" id="KW-0238">DNA-binding</keyword>
<proteinExistence type="inferred from homology"/>
<dbReference type="SUPFAM" id="SSF52833">
    <property type="entry name" value="Thioredoxin-like"/>
    <property type="match status" value="1"/>
</dbReference>
<evidence type="ECO:0000256" key="23">
    <source>
        <dbReference type="ARBA" id="ARBA00023128"/>
    </source>
</evidence>
<dbReference type="PROSITE" id="PS01046">
    <property type="entry name" value="LON_SER"/>
    <property type="match status" value="1"/>
</dbReference>
<dbReference type="PROSITE" id="PS51352">
    <property type="entry name" value="THIOREDOXIN_2"/>
    <property type="match status" value="1"/>
</dbReference>
<comment type="caution">
    <text evidence="37">The sequence shown here is derived from an EMBL/GenBank/DDBJ whole genome shotgun (WGS) entry which is preliminary data.</text>
</comment>
<dbReference type="GO" id="GO:0005789">
    <property type="term" value="C:endoplasmic reticulum membrane"/>
    <property type="evidence" value="ECO:0007669"/>
    <property type="project" value="UniProtKB-SubCell"/>
</dbReference>
<evidence type="ECO:0000256" key="12">
    <source>
        <dbReference type="ARBA" id="ARBA00022525"/>
    </source>
</evidence>
<dbReference type="InterPro" id="IPR013766">
    <property type="entry name" value="Thioredoxin_domain"/>
</dbReference>
<dbReference type="SUPFAM" id="SSF54211">
    <property type="entry name" value="Ribosomal protein S5 domain 2-like"/>
    <property type="match status" value="1"/>
</dbReference>
<evidence type="ECO:0000256" key="10">
    <source>
        <dbReference type="ARBA" id="ARBA00022454"/>
    </source>
</evidence>
<gene>
    <name evidence="37" type="ORF">Mgra_00003265</name>
</gene>
<keyword evidence="19" id="KW-0832">Ubl conjugation</keyword>
<evidence type="ECO:0000256" key="30">
    <source>
        <dbReference type="ARBA" id="ARBA00023284"/>
    </source>
</evidence>
<evidence type="ECO:0000259" key="36">
    <source>
        <dbReference type="PROSITE" id="PS51352"/>
    </source>
</evidence>
<comment type="subunit">
    <text evidence="32">Interacts with ATP2A2.</text>
</comment>